<sequence length="287" mass="30345">MRFLRNRVVDPDRDPAESMALLREVMDPPLDPGYSSWAETRELSGLPRSTGGKSWLLLVTAVALGFLLTVSAQTLRTPALDDGTAESELRERVEAADLLGDERAAEIDVLRTEVAALQASQLAAQPDPAAARAASINAGAAALVGPGVVVTLNDPPLSADAQEGERVLSRDVQLIVNGLWANSAEAISINDLRLTSTSTIRFAGKAIVVDNKGLARPYVISAIGPQAQLMAELTSGDTGTYLSDLRSEFRIVVDVAADDDITVPAAARLSTRVARVPDDSMTTEDSS</sequence>
<dbReference type="Proteomes" id="UP001056535">
    <property type="component" value="Chromosome"/>
</dbReference>
<reference evidence="2" key="1">
    <citation type="submission" date="2022-06" db="EMBL/GenBank/DDBJ databases">
        <title>Ornithinimicrobium JY.X270.</title>
        <authorList>
            <person name="Huang Y."/>
        </authorList>
    </citation>
    <scope>NUCLEOTIDE SEQUENCE</scope>
    <source>
        <strain evidence="2">JY.X270</strain>
    </source>
</reference>
<dbReference type="PANTHER" id="PTHR37313:SF1">
    <property type="entry name" value="UPF0749 PROTEIN RV1823"/>
    <property type="match status" value="1"/>
</dbReference>
<dbReference type="InterPro" id="IPR010273">
    <property type="entry name" value="DUF881"/>
</dbReference>
<evidence type="ECO:0000256" key="1">
    <source>
        <dbReference type="ARBA" id="ARBA00009108"/>
    </source>
</evidence>
<keyword evidence="3" id="KW-1185">Reference proteome</keyword>
<dbReference type="EMBL" id="CP099490">
    <property type="protein sequence ID" value="USQ77904.1"/>
    <property type="molecule type" value="Genomic_DNA"/>
</dbReference>
<protein>
    <submittedName>
        <fullName evidence="2">DUF881 domain-containing protein</fullName>
    </submittedName>
</protein>
<dbReference type="RefSeq" id="WP_252623748.1">
    <property type="nucleotide sequence ID" value="NZ_CP099490.1"/>
</dbReference>
<evidence type="ECO:0000313" key="3">
    <source>
        <dbReference type="Proteomes" id="UP001056535"/>
    </source>
</evidence>
<name>A0ABY4YME1_9MICO</name>
<dbReference type="Gene3D" id="3.30.70.1880">
    <property type="entry name" value="Protein of unknown function DUF881"/>
    <property type="match status" value="1"/>
</dbReference>
<evidence type="ECO:0000313" key="2">
    <source>
        <dbReference type="EMBL" id="USQ77904.1"/>
    </source>
</evidence>
<gene>
    <name evidence="2" type="ORF">NF557_08460</name>
</gene>
<organism evidence="2 3">
    <name type="scientific">Ornithinimicrobium cryptoxanthini</name>
    <dbReference type="NCBI Taxonomy" id="2934161"/>
    <lineage>
        <taxon>Bacteria</taxon>
        <taxon>Bacillati</taxon>
        <taxon>Actinomycetota</taxon>
        <taxon>Actinomycetes</taxon>
        <taxon>Micrococcales</taxon>
        <taxon>Ornithinimicrobiaceae</taxon>
        <taxon>Ornithinimicrobium</taxon>
    </lineage>
</organism>
<comment type="similarity">
    <text evidence="1">Belongs to the UPF0749 family.</text>
</comment>
<dbReference type="Pfam" id="PF05949">
    <property type="entry name" value="DUF881"/>
    <property type="match status" value="1"/>
</dbReference>
<accession>A0ABY4YME1</accession>
<proteinExistence type="inferred from homology"/>
<dbReference type="PANTHER" id="PTHR37313">
    <property type="entry name" value="UPF0749 PROTEIN RV1825"/>
    <property type="match status" value="1"/>
</dbReference>